<reference evidence="11 12" key="1">
    <citation type="submission" date="2015-02" db="EMBL/GenBank/DDBJ databases">
        <title>Draft genome sequences of ten Microbacterium spp. with emphasis on heavy metal contaminated environments.</title>
        <authorList>
            <person name="Corretto E."/>
        </authorList>
    </citation>
    <scope>NUCLEOTIDE SEQUENCE [LARGE SCALE GENOMIC DNA]</scope>
    <source>
        <strain evidence="11 12">ARN176</strain>
    </source>
</reference>
<dbReference type="CDD" id="cd16917">
    <property type="entry name" value="HATPase_UhpB-NarQ-NarX-like"/>
    <property type="match status" value="1"/>
</dbReference>
<evidence type="ECO:0000313" key="11">
    <source>
        <dbReference type="EMBL" id="KJL34081.1"/>
    </source>
</evidence>
<dbReference type="STRING" id="582680.RS86_01179"/>
<dbReference type="InterPro" id="IPR011712">
    <property type="entry name" value="Sig_transdc_His_kin_sub3_dim/P"/>
</dbReference>
<keyword evidence="9" id="KW-0812">Transmembrane</keyword>
<dbReference type="Pfam" id="PF07730">
    <property type="entry name" value="HisKA_3"/>
    <property type="match status" value="1"/>
</dbReference>
<keyword evidence="8" id="KW-0902">Two-component regulatory system</keyword>
<keyword evidence="9" id="KW-1133">Transmembrane helix</keyword>
<dbReference type="GO" id="GO:0005524">
    <property type="term" value="F:ATP binding"/>
    <property type="evidence" value="ECO:0007669"/>
    <property type="project" value="UniProtKB-KW"/>
</dbReference>
<keyword evidence="5" id="KW-0547">Nucleotide-binding</keyword>
<dbReference type="PANTHER" id="PTHR24421">
    <property type="entry name" value="NITRATE/NITRITE SENSOR PROTEIN NARX-RELATED"/>
    <property type="match status" value="1"/>
</dbReference>
<feature type="transmembrane region" description="Helical" evidence="9">
    <location>
        <begin position="132"/>
        <end position="149"/>
    </location>
</feature>
<dbReference type="InterPro" id="IPR050482">
    <property type="entry name" value="Sensor_HK_TwoCompSys"/>
</dbReference>
<evidence type="ECO:0000256" key="2">
    <source>
        <dbReference type="ARBA" id="ARBA00012438"/>
    </source>
</evidence>
<proteinExistence type="predicted"/>
<protein>
    <recommendedName>
        <fullName evidence="2">histidine kinase</fullName>
        <ecNumber evidence="2">2.7.13.3</ecNumber>
    </recommendedName>
</protein>
<dbReference type="PANTHER" id="PTHR24421:SF10">
    <property type="entry name" value="NITRATE_NITRITE SENSOR PROTEIN NARQ"/>
    <property type="match status" value="1"/>
</dbReference>
<evidence type="ECO:0000256" key="9">
    <source>
        <dbReference type="SAM" id="Phobius"/>
    </source>
</evidence>
<evidence type="ECO:0000256" key="5">
    <source>
        <dbReference type="ARBA" id="ARBA00022741"/>
    </source>
</evidence>
<dbReference type="AlphaFoldDB" id="A0A0F0LRB0"/>
<feature type="transmembrane region" description="Helical" evidence="9">
    <location>
        <begin position="64"/>
        <end position="80"/>
    </location>
</feature>
<dbReference type="PATRIC" id="fig|582680.6.peg.1215"/>
<evidence type="ECO:0000256" key="8">
    <source>
        <dbReference type="ARBA" id="ARBA00023012"/>
    </source>
</evidence>
<evidence type="ECO:0000313" key="12">
    <source>
        <dbReference type="Proteomes" id="UP000033740"/>
    </source>
</evidence>
<dbReference type="EMBL" id="JYIX01000030">
    <property type="protein sequence ID" value="KJL34081.1"/>
    <property type="molecule type" value="Genomic_DNA"/>
</dbReference>
<dbReference type="RefSeq" id="WP_045271285.1">
    <property type="nucleotide sequence ID" value="NZ_JYIX01000030.1"/>
</dbReference>
<dbReference type="InterPro" id="IPR036890">
    <property type="entry name" value="HATPase_C_sf"/>
</dbReference>
<dbReference type="SUPFAM" id="SSF55874">
    <property type="entry name" value="ATPase domain of HSP90 chaperone/DNA topoisomerase II/histidine kinase"/>
    <property type="match status" value="1"/>
</dbReference>
<keyword evidence="4 11" id="KW-0808">Transferase</keyword>
<keyword evidence="12" id="KW-1185">Reference proteome</keyword>
<name>A0A0F0LRB0_9MICO</name>
<keyword evidence="7" id="KW-0067">ATP-binding</keyword>
<keyword evidence="9" id="KW-0472">Membrane</keyword>
<comment type="catalytic activity">
    <reaction evidence="1">
        <text>ATP + protein L-histidine = ADP + protein N-phospho-L-histidine.</text>
        <dbReference type="EC" id="2.7.13.3"/>
    </reaction>
</comment>
<dbReference type="EC" id="2.7.13.3" evidence="2"/>
<sequence>MDSLRTLDRVAVPRPPSLLPRVLDVIPRPIVDAVGTALLSVAASAFGFAGLWDLFRVTPSPISPWWALAFALPGCVLIALRDRIPPLLALPVVAALFAGDAATVGGLGSLVVLLDVLWHAVHRATARARRGVAVALVIVAGGFLVFALLRTSDVRVAMLVTLQIATLLGTDYWWAVAVGRAEEVAALERRRATDAAREAVRDERETMARELHDLVAGHVSAMAIRSEAALSTPPDETRDRAALRAVRDASLDAHAALRSMIAVLRDGGDAPAPAPRLADIPELARAAERAGLTVRIADERTDERTTGGRAGTLPALVDQTAARVVREALANGARHAVGAEVRVRLSNGADRLLIRIDSHGGRGASGPALAGSGTGLAVLAECVRALGGEFSAGPEGDGWSVRAELPRGAAP</sequence>
<comment type="caution">
    <text evidence="11">The sequence shown here is derived from an EMBL/GenBank/DDBJ whole genome shotgun (WGS) entry which is preliminary data.</text>
</comment>
<accession>A0A0F0LRB0</accession>
<evidence type="ECO:0000259" key="10">
    <source>
        <dbReference type="Pfam" id="PF07730"/>
    </source>
</evidence>
<evidence type="ECO:0000256" key="6">
    <source>
        <dbReference type="ARBA" id="ARBA00022777"/>
    </source>
</evidence>
<dbReference type="GO" id="GO:0016020">
    <property type="term" value="C:membrane"/>
    <property type="evidence" value="ECO:0007669"/>
    <property type="project" value="InterPro"/>
</dbReference>
<keyword evidence="3" id="KW-0597">Phosphoprotein</keyword>
<evidence type="ECO:0000256" key="4">
    <source>
        <dbReference type="ARBA" id="ARBA00022679"/>
    </source>
</evidence>
<dbReference type="GO" id="GO:0046983">
    <property type="term" value="F:protein dimerization activity"/>
    <property type="evidence" value="ECO:0007669"/>
    <property type="project" value="InterPro"/>
</dbReference>
<organism evidence="11 12">
    <name type="scientific">Microbacterium azadirachtae</name>
    <dbReference type="NCBI Taxonomy" id="582680"/>
    <lineage>
        <taxon>Bacteria</taxon>
        <taxon>Bacillati</taxon>
        <taxon>Actinomycetota</taxon>
        <taxon>Actinomycetes</taxon>
        <taxon>Micrococcales</taxon>
        <taxon>Microbacteriaceae</taxon>
        <taxon>Microbacterium</taxon>
    </lineage>
</organism>
<dbReference type="GO" id="GO:0000155">
    <property type="term" value="F:phosphorelay sensor kinase activity"/>
    <property type="evidence" value="ECO:0007669"/>
    <property type="project" value="InterPro"/>
</dbReference>
<feature type="domain" description="Signal transduction histidine kinase subgroup 3 dimerisation and phosphoacceptor" evidence="10">
    <location>
        <begin position="203"/>
        <end position="267"/>
    </location>
</feature>
<dbReference type="Gene3D" id="1.20.5.1930">
    <property type="match status" value="1"/>
</dbReference>
<dbReference type="Gene3D" id="3.30.565.10">
    <property type="entry name" value="Histidine kinase-like ATPase, C-terminal domain"/>
    <property type="match status" value="1"/>
</dbReference>
<keyword evidence="6" id="KW-0418">Kinase</keyword>
<evidence type="ECO:0000256" key="3">
    <source>
        <dbReference type="ARBA" id="ARBA00022553"/>
    </source>
</evidence>
<feature type="transmembrane region" description="Helical" evidence="9">
    <location>
        <begin position="30"/>
        <end position="52"/>
    </location>
</feature>
<dbReference type="Proteomes" id="UP000033740">
    <property type="component" value="Unassembled WGS sequence"/>
</dbReference>
<gene>
    <name evidence="11" type="primary">vraS</name>
    <name evidence="11" type="ORF">RS86_01179</name>
</gene>
<evidence type="ECO:0000256" key="1">
    <source>
        <dbReference type="ARBA" id="ARBA00000085"/>
    </source>
</evidence>
<feature type="transmembrane region" description="Helical" evidence="9">
    <location>
        <begin position="87"/>
        <end position="112"/>
    </location>
</feature>
<evidence type="ECO:0000256" key="7">
    <source>
        <dbReference type="ARBA" id="ARBA00022840"/>
    </source>
</evidence>